<dbReference type="Proteomes" id="UP000007303">
    <property type="component" value="Unassembled WGS sequence"/>
</dbReference>
<dbReference type="OMA" id="KMAPHGP"/>
<dbReference type="PROSITE" id="PS00022">
    <property type="entry name" value="EGF_1"/>
    <property type="match status" value="1"/>
</dbReference>
<proteinExistence type="predicted"/>
<protein>
    <submittedName>
        <fullName evidence="4">All-trans retinoic acid-induced differentiation factor</fullName>
    </submittedName>
</protein>
<reference evidence="4" key="2">
    <citation type="submission" date="2025-08" db="UniProtKB">
        <authorList>
            <consortium name="Ensembl"/>
        </authorList>
    </citation>
    <scope>IDENTIFICATION</scope>
</reference>
<dbReference type="Ensembl" id="ENSTNIT00000019667.1">
    <property type="protein sequence ID" value="ENSTNIP00000019437.1"/>
    <property type="gene ID" value="ENSTNIG00000016342.1"/>
</dbReference>
<feature type="domain" description="EGF-like" evidence="3">
    <location>
        <begin position="183"/>
        <end position="194"/>
    </location>
</feature>
<feature type="signal peptide" evidence="2">
    <location>
        <begin position="1"/>
        <end position="24"/>
    </location>
</feature>
<dbReference type="InterPro" id="IPR000742">
    <property type="entry name" value="EGF"/>
</dbReference>
<dbReference type="PANTHER" id="PTHR15926:SF1">
    <property type="entry name" value="ALL-TRANS RETINOIC ACID-INDUCED DIFFERENTIATION FACTOR"/>
    <property type="match status" value="1"/>
</dbReference>
<dbReference type="GeneTree" id="ENSGT00390000017252"/>
<evidence type="ECO:0000256" key="1">
    <source>
        <dbReference type="SAM" id="Phobius"/>
    </source>
</evidence>
<dbReference type="STRING" id="99883.ENSTNIP00000019437"/>
<dbReference type="GO" id="GO:0045669">
    <property type="term" value="P:positive regulation of osteoblast differentiation"/>
    <property type="evidence" value="ECO:0007669"/>
    <property type="project" value="TreeGrafter"/>
</dbReference>
<dbReference type="InterPro" id="IPR042350">
    <property type="entry name" value="ATRAID"/>
</dbReference>
<dbReference type="HOGENOM" id="CLU_086391_0_0_1"/>
<reference evidence="5" key="1">
    <citation type="journal article" date="2004" name="Nature">
        <title>Genome duplication in the teleost fish Tetraodon nigroviridis reveals the early vertebrate proto-karyotype.</title>
        <authorList>
            <person name="Jaillon O."/>
            <person name="Aury J.-M."/>
            <person name="Brunet F."/>
            <person name="Petit J.-L."/>
            <person name="Stange-Thomann N."/>
            <person name="Mauceli E."/>
            <person name="Bouneau L."/>
            <person name="Fischer C."/>
            <person name="Ozouf-Costaz C."/>
            <person name="Bernot A."/>
            <person name="Nicaud S."/>
            <person name="Jaffe D."/>
            <person name="Fisher S."/>
            <person name="Lutfalla G."/>
            <person name="Dossat C."/>
            <person name="Segurens B."/>
            <person name="Dasilva C."/>
            <person name="Salanoubat M."/>
            <person name="Levy M."/>
            <person name="Boudet N."/>
            <person name="Castellano S."/>
            <person name="Anthouard V."/>
            <person name="Jubin C."/>
            <person name="Castelli V."/>
            <person name="Katinka M."/>
            <person name="Vacherie B."/>
            <person name="Biemont C."/>
            <person name="Skalli Z."/>
            <person name="Cattolico L."/>
            <person name="Poulain J."/>
            <person name="De Berardinis V."/>
            <person name="Cruaud C."/>
            <person name="Duprat S."/>
            <person name="Brottier P."/>
            <person name="Coutanceau J.-P."/>
            <person name="Gouzy J."/>
            <person name="Parra G."/>
            <person name="Lardier G."/>
            <person name="Chapple C."/>
            <person name="McKernan K.J."/>
            <person name="McEwan P."/>
            <person name="Bosak S."/>
            <person name="Kellis M."/>
            <person name="Volff J.-N."/>
            <person name="Guigo R."/>
            <person name="Zody M.C."/>
            <person name="Mesirov J."/>
            <person name="Lindblad-Toh K."/>
            <person name="Birren B."/>
            <person name="Nusbaum C."/>
            <person name="Kahn D."/>
            <person name="Robinson-Rechavi M."/>
            <person name="Laudet V."/>
            <person name="Schachter V."/>
            <person name="Quetier F."/>
            <person name="Saurin W."/>
            <person name="Scarpelli C."/>
            <person name="Wincker P."/>
            <person name="Lander E.S."/>
            <person name="Weissenbach J."/>
            <person name="Roest Crollius H."/>
        </authorList>
    </citation>
    <scope>NUCLEOTIDE SEQUENCE [LARGE SCALE GENOMIC DNA]</scope>
</reference>
<feature type="chain" id="PRO_5003582781" evidence="2">
    <location>
        <begin position="25"/>
        <end position="231"/>
    </location>
</feature>
<feature type="transmembrane region" description="Helical" evidence="1">
    <location>
        <begin position="203"/>
        <end position="222"/>
    </location>
</feature>
<evidence type="ECO:0000313" key="5">
    <source>
        <dbReference type="Proteomes" id="UP000007303"/>
    </source>
</evidence>
<reference evidence="4" key="3">
    <citation type="submission" date="2025-09" db="UniProtKB">
        <authorList>
            <consortium name="Ensembl"/>
        </authorList>
    </citation>
    <scope>IDENTIFICATION</scope>
</reference>
<keyword evidence="5" id="KW-1185">Reference proteome</keyword>
<dbReference type="InParanoid" id="H3DFZ3"/>
<accession>H3DFZ3</accession>
<keyword evidence="1" id="KW-0472">Membrane</keyword>
<dbReference type="AlphaFoldDB" id="H3DFZ3"/>
<keyword evidence="2" id="KW-0732">Signal</keyword>
<evidence type="ECO:0000256" key="2">
    <source>
        <dbReference type="SAM" id="SignalP"/>
    </source>
</evidence>
<dbReference type="FunCoup" id="H3DFZ3">
    <property type="interactions" value="494"/>
</dbReference>
<organism evidence="4 5">
    <name type="scientific">Tetraodon nigroviridis</name>
    <name type="common">Spotted green pufferfish</name>
    <name type="synonym">Chelonodon nigroviridis</name>
    <dbReference type="NCBI Taxonomy" id="99883"/>
    <lineage>
        <taxon>Eukaryota</taxon>
        <taxon>Metazoa</taxon>
        <taxon>Chordata</taxon>
        <taxon>Craniata</taxon>
        <taxon>Vertebrata</taxon>
        <taxon>Euteleostomi</taxon>
        <taxon>Actinopterygii</taxon>
        <taxon>Neopterygii</taxon>
        <taxon>Teleostei</taxon>
        <taxon>Neoteleostei</taxon>
        <taxon>Acanthomorphata</taxon>
        <taxon>Eupercaria</taxon>
        <taxon>Tetraodontiformes</taxon>
        <taxon>Tetradontoidea</taxon>
        <taxon>Tetraodontidae</taxon>
        <taxon>Tetraodon</taxon>
    </lineage>
</organism>
<evidence type="ECO:0000313" key="4">
    <source>
        <dbReference type="Ensembl" id="ENSTNIP00000019437.1"/>
    </source>
</evidence>
<sequence length="231" mass="25235">MKAGGSQLPATVFVFICNLFFVTSHQPPDLQVCGRCSGTVSNNSQVGQFCFFSLGRIDGRCCLNNDNTSDPKRITGLDLSNCSLAHIKDLQEASTAVIMDLSLNPIVNISDTTFEGFVSLNYMILPLDLSCPGGEAAWEKVDVENGSRVCRDQINLCNQTGHLSFTCPGNSLCAPYGPGFFQCSCTDNFHGYKCVREGEFPTFQVFGPLGAFTVALSLLLWFTQRRQVKRG</sequence>
<keyword evidence="1" id="KW-1133">Transmembrane helix</keyword>
<evidence type="ECO:0000259" key="3">
    <source>
        <dbReference type="PROSITE" id="PS00022"/>
    </source>
</evidence>
<name>H3DFZ3_TETNG</name>
<keyword evidence="1" id="KW-0812">Transmembrane</keyword>
<dbReference type="PANTHER" id="PTHR15926">
    <property type="entry name" value="ALL-TRANS RETINOIC ACID-INDUCED DIFFERENTIATION FACTOR"/>
    <property type="match status" value="1"/>
</dbReference>